<dbReference type="AlphaFoldDB" id="A0A8J7J691"/>
<keyword evidence="2" id="KW-0732">Signal</keyword>
<organism evidence="3 4">
    <name type="scientific">Geomesophilobacter sediminis</name>
    <dbReference type="NCBI Taxonomy" id="2798584"/>
    <lineage>
        <taxon>Bacteria</taxon>
        <taxon>Pseudomonadati</taxon>
        <taxon>Thermodesulfobacteriota</taxon>
        <taxon>Desulfuromonadia</taxon>
        <taxon>Geobacterales</taxon>
        <taxon>Geobacteraceae</taxon>
        <taxon>Geomesophilobacter</taxon>
    </lineage>
</organism>
<accession>A0A8J7J691</accession>
<proteinExistence type="predicted"/>
<evidence type="ECO:0000313" key="3">
    <source>
        <dbReference type="EMBL" id="MBJ6724241.1"/>
    </source>
</evidence>
<name>A0A8J7J691_9BACT</name>
<sequence>MCRKPLHLIPLALLAFLTLPQAARAGQVLLMPSVTLQQEYNDNITAAISGGQGDFITTISPSLTLSDRSERGGGVLTTGLSHQEYLHHSTNSSTGYQLQGAGDFAFTPRLSGSASVGTALQVNPNSVDPSTGLFTTSTVHTDSLAAGGGYTLGALTTGSLNAAFSRQGYDVAGYLDTRQYSVQSGIQYDLDRVWRRLKVAPSVSFSREVTAVSTVDNTSATLSASRSLDQLWSCSLQAGGRYTHSSYAQGTASDDWGWLGSLAAAYAGEKLSANLAASHDVTSASGRGTAATQRSGGSATLSERLTPRLTGSLGGSYSWNRSLPGASAADRVDETTASFQGALGYEFLDLGGRSSLVLQLSYNYSGVEYHVVHNRSDQNRYLLSLVWRQQNFR</sequence>
<dbReference type="EMBL" id="JAEMHM010000004">
    <property type="protein sequence ID" value="MBJ6724241.1"/>
    <property type="molecule type" value="Genomic_DNA"/>
</dbReference>
<dbReference type="Pfam" id="PF10082">
    <property type="entry name" value="BBP2_2"/>
    <property type="match status" value="1"/>
</dbReference>
<dbReference type="Proteomes" id="UP000636888">
    <property type="component" value="Unassembled WGS sequence"/>
</dbReference>
<keyword evidence="4" id="KW-1185">Reference proteome</keyword>
<protein>
    <submittedName>
        <fullName evidence="3">Outer membrane beta-barrel protein</fullName>
    </submittedName>
</protein>
<gene>
    <name evidence="3" type="ORF">JFN93_05950</name>
</gene>
<evidence type="ECO:0000256" key="2">
    <source>
        <dbReference type="SAM" id="SignalP"/>
    </source>
</evidence>
<evidence type="ECO:0000256" key="1">
    <source>
        <dbReference type="SAM" id="MobiDB-lite"/>
    </source>
</evidence>
<feature type="chain" id="PRO_5035145488" evidence="2">
    <location>
        <begin position="26"/>
        <end position="393"/>
    </location>
</feature>
<dbReference type="InterPro" id="IPR018759">
    <property type="entry name" value="BBP2_2"/>
</dbReference>
<reference evidence="3" key="1">
    <citation type="submission" date="2020-12" db="EMBL/GenBank/DDBJ databases">
        <title>Geomonas sp. Red875, isolated from river sediment.</title>
        <authorList>
            <person name="Xu Z."/>
            <person name="Zhang Z."/>
            <person name="Masuda Y."/>
            <person name="Itoh H."/>
            <person name="Senoo K."/>
        </authorList>
    </citation>
    <scope>NUCLEOTIDE SEQUENCE</scope>
    <source>
        <strain evidence="3">Red875</strain>
    </source>
</reference>
<evidence type="ECO:0000313" key="4">
    <source>
        <dbReference type="Proteomes" id="UP000636888"/>
    </source>
</evidence>
<dbReference type="RefSeq" id="WP_199383078.1">
    <property type="nucleotide sequence ID" value="NZ_JAEMHM010000004.1"/>
</dbReference>
<feature type="region of interest" description="Disordered" evidence="1">
    <location>
        <begin position="282"/>
        <end position="303"/>
    </location>
</feature>
<comment type="caution">
    <text evidence="3">The sequence shown here is derived from an EMBL/GenBank/DDBJ whole genome shotgun (WGS) entry which is preliminary data.</text>
</comment>
<feature type="signal peptide" evidence="2">
    <location>
        <begin position="1"/>
        <end position="25"/>
    </location>
</feature>